<organism evidence="1 2">
    <name type="scientific">Haloferax mucosum ATCC BAA-1512</name>
    <dbReference type="NCBI Taxonomy" id="662479"/>
    <lineage>
        <taxon>Archaea</taxon>
        <taxon>Methanobacteriati</taxon>
        <taxon>Methanobacteriota</taxon>
        <taxon>Stenosarchaea group</taxon>
        <taxon>Halobacteria</taxon>
        <taxon>Halobacteriales</taxon>
        <taxon>Haloferacaceae</taxon>
        <taxon>Haloferax</taxon>
    </lineage>
</organism>
<keyword evidence="2" id="KW-1185">Reference proteome</keyword>
<comment type="caution">
    <text evidence="1">The sequence shown here is derived from an EMBL/GenBank/DDBJ whole genome shotgun (WGS) entry which is preliminary data.</text>
</comment>
<evidence type="ECO:0000313" key="2">
    <source>
        <dbReference type="Proteomes" id="UP000011550"/>
    </source>
</evidence>
<sequence>MVLERIGAPLSEGVATTTRSPPVFGFDTSFRFGLAREIASTDTRTAVASVTQLDTSAEDVRPAQSYEGATE</sequence>
<proteinExistence type="predicted"/>
<name>M0I7Y0_9EURY</name>
<dbReference type="Proteomes" id="UP000011550">
    <property type="component" value="Unassembled WGS sequence"/>
</dbReference>
<dbReference type="AlphaFoldDB" id="M0I7Y0"/>
<reference evidence="1 2" key="1">
    <citation type="journal article" date="2014" name="PLoS Genet.">
        <title>Phylogenetically driven sequencing of extremely halophilic archaea reveals strategies for static and dynamic osmo-response.</title>
        <authorList>
            <person name="Becker E.A."/>
            <person name="Seitzer P.M."/>
            <person name="Tritt A."/>
            <person name="Larsen D."/>
            <person name="Krusor M."/>
            <person name="Yao A.I."/>
            <person name="Wu D."/>
            <person name="Madern D."/>
            <person name="Eisen J.A."/>
            <person name="Darling A.E."/>
            <person name="Facciotti M.T."/>
        </authorList>
    </citation>
    <scope>NUCLEOTIDE SEQUENCE [LARGE SCALE GENOMIC DNA]</scope>
    <source>
        <strain evidence="1 2">ATCC BAA-1512</strain>
    </source>
</reference>
<accession>M0I7Y0</accession>
<dbReference type="STRING" id="662479.C440_12309"/>
<dbReference type="PATRIC" id="fig|662479.7.peg.2492"/>
<dbReference type="EMBL" id="AOLN01000017">
    <property type="protein sequence ID" value="ELZ92901.1"/>
    <property type="molecule type" value="Genomic_DNA"/>
</dbReference>
<dbReference type="RefSeq" id="WP_008320789.1">
    <property type="nucleotide sequence ID" value="NZ_AOLN01000017.1"/>
</dbReference>
<protein>
    <submittedName>
        <fullName evidence="1">Uncharacterized protein</fullName>
    </submittedName>
</protein>
<evidence type="ECO:0000313" key="1">
    <source>
        <dbReference type="EMBL" id="ELZ92901.1"/>
    </source>
</evidence>
<gene>
    <name evidence="1" type="ORF">C440_12309</name>
</gene>